<dbReference type="Proteomes" id="UP000790377">
    <property type="component" value="Unassembled WGS sequence"/>
</dbReference>
<accession>A0ACB8AKL2</accession>
<proteinExistence type="predicted"/>
<protein>
    <submittedName>
        <fullName evidence="1">Uncharacterized protein</fullName>
    </submittedName>
</protein>
<gene>
    <name evidence="1" type="ORF">BJ138DRAFT_1144655</name>
</gene>
<dbReference type="EMBL" id="MU267620">
    <property type="protein sequence ID" value="KAH7913995.1"/>
    <property type="molecule type" value="Genomic_DNA"/>
</dbReference>
<organism evidence="1 2">
    <name type="scientific">Hygrophoropsis aurantiaca</name>
    <dbReference type="NCBI Taxonomy" id="72124"/>
    <lineage>
        <taxon>Eukaryota</taxon>
        <taxon>Fungi</taxon>
        <taxon>Dikarya</taxon>
        <taxon>Basidiomycota</taxon>
        <taxon>Agaricomycotina</taxon>
        <taxon>Agaricomycetes</taxon>
        <taxon>Agaricomycetidae</taxon>
        <taxon>Boletales</taxon>
        <taxon>Coniophorineae</taxon>
        <taxon>Hygrophoropsidaceae</taxon>
        <taxon>Hygrophoropsis</taxon>
    </lineage>
</organism>
<sequence length="132" mass="14817">MTAVLVLIPLTRWIRLALWPITVVLALHATSSTDFALNDPRQAFWNIDLVVSDTYNSRCKCGIENEGAKVCFDSAVGQMAPGVVFVRKGAIEIIARRRRKLVVAIAICIQLPTMIYWMRMATILHAEKSCDR</sequence>
<comment type="caution">
    <text evidence="1">The sequence shown here is derived from an EMBL/GenBank/DDBJ whole genome shotgun (WGS) entry which is preliminary data.</text>
</comment>
<name>A0ACB8AKL2_9AGAM</name>
<reference evidence="1" key="1">
    <citation type="journal article" date="2021" name="New Phytol.">
        <title>Evolutionary innovations through gain and loss of genes in the ectomycorrhizal Boletales.</title>
        <authorList>
            <person name="Wu G."/>
            <person name="Miyauchi S."/>
            <person name="Morin E."/>
            <person name="Kuo A."/>
            <person name="Drula E."/>
            <person name="Varga T."/>
            <person name="Kohler A."/>
            <person name="Feng B."/>
            <person name="Cao Y."/>
            <person name="Lipzen A."/>
            <person name="Daum C."/>
            <person name="Hundley H."/>
            <person name="Pangilinan J."/>
            <person name="Johnson J."/>
            <person name="Barry K."/>
            <person name="LaButti K."/>
            <person name="Ng V."/>
            <person name="Ahrendt S."/>
            <person name="Min B."/>
            <person name="Choi I.G."/>
            <person name="Park H."/>
            <person name="Plett J.M."/>
            <person name="Magnuson J."/>
            <person name="Spatafora J.W."/>
            <person name="Nagy L.G."/>
            <person name="Henrissat B."/>
            <person name="Grigoriev I.V."/>
            <person name="Yang Z.L."/>
            <person name="Xu J."/>
            <person name="Martin F.M."/>
        </authorList>
    </citation>
    <scope>NUCLEOTIDE SEQUENCE</scope>
    <source>
        <strain evidence="1">ATCC 28755</strain>
    </source>
</reference>
<evidence type="ECO:0000313" key="2">
    <source>
        <dbReference type="Proteomes" id="UP000790377"/>
    </source>
</evidence>
<keyword evidence="2" id="KW-1185">Reference proteome</keyword>
<evidence type="ECO:0000313" key="1">
    <source>
        <dbReference type="EMBL" id="KAH7913995.1"/>
    </source>
</evidence>